<dbReference type="EMBL" id="MU005572">
    <property type="protein sequence ID" value="KAF2689374.1"/>
    <property type="molecule type" value="Genomic_DNA"/>
</dbReference>
<reference evidence="2" key="1">
    <citation type="journal article" date="2020" name="Stud. Mycol.">
        <title>101 Dothideomycetes genomes: a test case for predicting lifestyles and emergence of pathogens.</title>
        <authorList>
            <person name="Haridas S."/>
            <person name="Albert R."/>
            <person name="Binder M."/>
            <person name="Bloem J."/>
            <person name="Labutti K."/>
            <person name="Salamov A."/>
            <person name="Andreopoulos B."/>
            <person name="Baker S."/>
            <person name="Barry K."/>
            <person name="Bills G."/>
            <person name="Bluhm B."/>
            <person name="Cannon C."/>
            <person name="Castanera R."/>
            <person name="Culley D."/>
            <person name="Daum C."/>
            <person name="Ezra D."/>
            <person name="Gonzalez J."/>
            <person name="Henrissat B."/>
            <person name="Kuo A."/>
            <person name="Liang C."/>
            <person name="Lipzen A."/>
            <person name="Lutzoni F."/>
            <person name="Magnuson J."/>
            <person name="Mondo S."/>
            <person name="Nolan M."/>
            <person name="Ohm R."/>
            <person name="Pangilinan J."/>
            <person name="Park H.-J."/>
            <person name="Ramirez L."/>
            <person name="Alfaro M."/>
            <person name="Sun H."/>
            <person name="Tritt A."/>
            <person name="Yoshinaga Y."/>
            <person name="Zwiers L.-H."/>
            <person name="Turgeon B."/>
            <person name="Goodwin S."/>
            <person name="Spatafora J."/>
            <person name="Crous P."/>
            <person name="Grigoriev I."/>
        </authorList>
    </citation>
    <scope>NUCLEOTIDE SEQUENCE</scope>
    <source>
        <strain evidence="2">CBS 122367</strain>
    </source>
</reference>
<dbReference type="Proteomes" id="UP000799291">
    <property type="component" value="Unassembled WGS sequence"/>
</dbReference>
<keyword evidence="3" id="KW-1185">Reference proteome</keyword>
<dbReference type="Pfam" id="PF01738">
    <property type="entry name" value="DLH"/>
    <property type="match status" value="1"/>
</dbReference>
<dbReference type="PANTHER" id="PTHR17630">
    <property type="entry name" value="DIENELACTONE HYDROLASE"/>
    <property type="match status" value="1"/>
</dbReference>
<dbReference type="InterPro" id="IPR002925">
    <property type="entry name" value="Dienelactn_hydro"/>
</dbReference>
<dbReference type="SUPFAM" id="SSF53474">
    <property type="entry name" value="alpha/beta-Hydrolases"/>
    <property type="match status" value="1"/>
</dbReference>
<dbReference type="GO" id="GO:0016787">
    <property type="term" value="F:hydrolase activity"/>
    <property type="evidence" value="ECO:0007669"/>
    <property type="project" value="InterPro"/>
</dbReference>
<proteinExistence type="predicted"/>
<dbReference type="PANTHER" id="PTHR17630:SF105">
    <property type="entry name" value="DIENELACTONE HYDROLASE FAMILY PROTEIN (AFU_ORTHOLOGUE AFUA_4G08790)"/>
    <property type="match status" value="1"/>
</dbReference>
<feature type="domain" description="Dienelactone hydrolase" evidence="1">
    <location>
        <begin position="28"/>
        <end position="290"/>
    </location>
</feature>
<gene>
    <name evidence="2" type="ORF">K458DRAFT_413662</name>
</gene>
<organism evidence="2 3">
    <name type="scientific">Lentithecium fluviatile CBS 122367</name>
    <dbReference type="NCBI Taxonomy" id="1168545"/>
    <lineage>
        <taxon>Eukaryota</taxon>
        <taxon>Fungi</taxon>
        <taxon>Dikarya</taxon>
        <taxon>Ascomycota</taxon>
        <taxon>Pezizomycotina</taxon>
        <taxon>Dothideomycetes</taxon>
        <taxon>Pleosporomycetidae</taxon>
        <taxon>Pleosporales</taxon>
        <taxon>Massarineae</taxon>
        <taxon>Lentitheciaceae</taxon>
        <taxon>Lentithecium</taxon>
    </lineage>
</organism>
<sequence>MSCPDCFRGGKATGDPKGSITTLHGVSTYIAGPAPTATSGSTIIFYTDAFGLNLVNNKLLADAYAVATGFRVLVPDIIPGGPMSTAILEMMDTVMAPVPWWNVRGWAVRGWTMAHALTYAIPFFIRALPSKAASFEPSLKYARAVRAELPEGAKLGVAGFCWGGYQSINLCSEPAVPGGSTRLIDAQFCAHPSGLKLPNDVVNAVTKWKPSVSIAQATEDFALSNKVMLETEALVRQKAGEGKGEGGFNWEIRYYEGVPHGFAVRAREGFEKEAEAADVAKEQAVEWFKKWL</sequence>
<dbReference type="OrthoDB" id="17560at2759"/>
<evidence type="ECO:0000259" key="1">
    <source>
        <dbReference type="Pfam" id="PF01738"/>
    </source>
</evidence>
<dbReference type="InterPro" id="IPR029058">
    <property type="entry name" value="AB_hydrolase_fold"/>
</dbReference>
<evidence type="ECO:0000313" key="3">
    <source>
        <dbReference type="Proteomes" id="UP000799291"/>
    </source>
</evidence>
<accession>A0A6G1JFM8</accession>
<evidence type="ECO:0000313" key="2">
    <source>
        <dbReference type="EMBL" id="KAF2689374.1"/>
    </source>
</evidence>
<protein>
    <recommendedName>
        <fullName evidence="1">Dienelactone hydrolase domain-containing protein</fullName>
    </recommendedName>
</protein>
<dbReference type="Gene3D" id="3.40.50.1820">
    <property type="entry name" value="alpha/beta hydrolase"/>
    <property type="match status" value="1"/>
</dbReference>
<dbReference type="AlphaFoldDB" id="A0A6G1JFM8"/>
<name>A0A6G1JFM8_9PLEO</name>